<proteinExistence type="predicted"/>
<gene>
    <name evidence="2" type="ORF">TPC1_31586</name>
</gene>
<sequence>LQPSKTYSQIPLVQQFSTQESQQLYLEQKLQKFQNTEQRLQIEIQQLHKQLEQQQAQYKFDLQNEKQKIIQQCQFELDQVLSERETKIAKLQTQIQNEQQENQQNMSLLEECKHIIKQQNEKFDQLQNLSKQLLQLTDLTLPGYNQLQKLTSEDPIQLLQLQISQLSKIISNFKKVYAETKAGLQTDLLGLKSQIQLLQQQKSTFECQIEELQLQQQVQLKESADLKDANEKLQNLVQQQLKVIETLQVDVSSYKNQNTQKQNQILQLNQDYKVLSDQLTSNQMQMQQYENKIYEMVQGKETKSSEQQIETFEEFDLEKLGIEDQEVLKMLRE</sequence>
<feature type="coiled-coil region" evidence="1">
    <location>
        <begin position="181"/>
        <end position="292"/>
    </location>
</feature>
<protein>
    <submittedName>
        <fullName evidence="2">Uncharacterized protein</fullName>
    </submittedName>
</protein>
<evidence type="ECO:0000256" key="1">
    <source>
        <dbReference type="SAM" id="Coils"/>
    </source>
</evidence>
<accession>A0A146JZY0</accession>
<keyword evidence="1" id="KW-0175">Coiled coil</keyword>
<name>A0A146JZY0_9EUKA</name>
<reference evidence="2" key="1">
    <citation type="submission" date="2015-07" db="EMBL/GenBank/DDBJ databases">
        <title>Adaptation to a free-living lifestyle via gene acquisitions in the diplomonad Trepomonas sp. PC1.</title>
        <authorList>
            <person name="Xu F."/>
            <person name="Jerlstrom-Hultqvist J."/>
            <person name="Kolisko M."/>
            <person name="Simpson A.G.B."/>
            <person name="Roger A.J."/>
            <person name="Svard S.G."/>
            <person name="Andersson J.O."/>
        </authorList>
    </citation>
    <scope>NUCLEOTIDE SEQUENCE</scope>
    <source>
        <strain evidence="2">PC1</strain>
    </source>
</reference>
<dbReference type="EMBL" id="GDID01007687">
    <property type="protein sequence ID" value="JAP88919.1"/>
    <property type="molecule type" value="Transcribed_RNA"/>
</dbReference>
<dbReference type="AlphaFoldDB" id="A0A146JZY0"/>
<feature type="coiled-coil region" evidence="1">
    <location>
        <begin position="26"/>
        <end position="136"/>
    </location>
</feature>
<feature type="non-terminal residue" evidence="2">
    <location>
        <position position="1"/>
    </location>
</feature>
<evidence type="ECO:0000313" key="2">
    <source>
        <dbReference type="EMBL" id="JAP88919.1"/>
    </source>
</evidence>
<organism evidence="2">
    <name type="scientific">Trepomonas sp. PC1</name>
    <dbReference type="NCBI Taxonomy" id="1076344"/>
    <lineage>
        <taxon>Eukaryota</taxon>
        <taxon>Metamonada</taxon>
        <taxon>Diplomonadida</taxon>
        <taxon>Hexamitidae</taxon>
        <taxon>Hexamitinae</taxon>
        <taxon>Trepomonas</taxon>
    </lineage>
</organism>